<dbReference type="Pfam" id="PF00005">
    <property type="entry name" value="ABC_tran"/>
    <property type="match status" value="1"/>
</dbReference>
<gene>
    <name evidence="14" type="ORF">BCL32_0107</name>
</gene>
<dbReference type="RefSeq" id="WP_022719454.1">
    <property type="nucleotide sequence ID" value="NZ_ATTQ01000068.1"/>
</dbReference>
<dbReference type="EMBL" id="VISO01000001">
    <property type="protein sequence ID" value="TVZ74795.1"/>
    <property type="molecule type" value="Genomic_DNA"/>
</dbReference>
<evidence type="ECO:0000259" key="12">
    <source>
        <dbReference type="PROSITE" id="PS50893"/>
    </source>
</evidence>
<feature type="domain" description="ABC transmembrane type-1" evidence="13">
    <location>
        <begin position="33"/>
        <end position="305"/>
    </location>
</feature>
<comment type="caution">
    <text evidence="14">The sequence shown here is derived from an EMBL/GenBank/DDBJ whole genome shotgun (WGS) entry which is preliminary data.</text>
</comment>
<evidence type="ECO:0000256" key="10">
    <source>
        <dbReference type="SAM" id="MobiDB-lite"/>
    </source>
</evidence>
<evidence type="ECO:0000256" key="1">
    <source>
        <dbReference type="ARBA" id="ARBA00004651"/>
    </source>
</evidence>
<dbReference type="FunFam" id="3.40.50.300:FF:001444">
    <property type="entry name" value="ABC transporter ATP-binding protein"/>
    <property type="match status" value="1"/>
</dbReference>
<name>A0A559TJJ9_9HYPH</name>
<evidence type="ECO:0000256" key="7">
    <source>
        <dbReference type="ARBA" id="ARBA00022840"/>
    </source>
</evidence>
<evidence type="ECO:0000313" key="14">
    <source>
        <dbReference type="EMBL" id="TVZ74795.1"/>
    </source>
</evidence>
<dbReference type="PANTHER" id="PTHR24221">
    <property type="entry name" value="ATP-BINDING CASSETTE SUB-FAMILY B"/>
    <property type="match status" value="1"/>
</dbReference>
<evidence type="ECO:0000256" key="11">
    <source>
        <dbReference type="SAM" id="Phobius"/>
    </source>
</evidence>
<evidence type="ECO:0000256" key="5">
    <source>
        <dbReference type="ARBA" id="ARBA00022692"/>
    </source>
</evidence>
<feature type="transmembrane region" description="Helical" evidence="11">
    <location>
        <begin position="60"/>
        <end position="80"/>
    </location>
</feature>
<dbReference type="InterPro" id="IPR011527">
    <property type="entry name" value="ABC1_TM_dom"/>
</dbReference>
<feature type="domain" description="ABC transporter" evidence="12">
    <location>
        <begin position="336"/>
        <end position="572"/>
    </location>
</feature>
<dbReference type="InterPro" id="IPR003439">
    <property type="entry name" value="ABC_transporter-like_ATP-bd"/>
</dbReference>
<protein>
    <submittedName>
        <fullName evidence="14">ATP-binding cassette subfamily C protein</fullName>
    </submittedName>
</protein>
<evidence type="ECO:0000256" key="8">
    <source>
        <dbReference type="ARBA" id="ARBA00022989"/>
    </source>
</evidence>
<dbReference type="GO" id="GO:0030253">
    <property type="term" value="P:protein secretion by the type I secretion system"/>
    <property type="evidence" value="ECO:0007669"/>
    <property type="project" value="InterPro"/>
</dbReference>
<dbReference type="Gene3D" id="3.40.50.300">
    <property type="entry name" value="P-loop containing nucleotide triphosphate hydrolases"/>
    <property type="match status" value="1"/>
</dbReference>
<organism evidence="14 15">
    <name type="scientific">Rhizobium mongolense USDA 1844</name>
    <dbReference type="NCBI Taxonomy" id="1079460"/>
    <lineage>
        <taxon>Bacteria</taxon>
        <taxon>Pseudomonadati</taxon>
        <taxon>Pseudomonadota</taxon>
        <taxon>Alphaproteobacteria</taxon>
        <taxon>Hyphomicrobiales</taxon>
        <taxon>Rhizobiaceae</taxon>
        <taxon>Rhizobium/Agrobacterium group</taxon>
        <taxon>Rhizobium</taxon>
    </lineage>
</organism>
<dbReference type="InterPro" id="IPR003593">
    <property type="entry name" value="AAA+_ATPase"/>
</dbReference>
<evidence type="ECO:0000256" key="2">
    <source>
        <dbReference type="ARBA" id="ARBA00005417"/>
    </source>
</evidence>
<dbReference type="Proteomes" id="UP000319824">
    <property type="component" value="Unassembled WGS sequence"/>
</dbReference>
<dbReference type="GO" id="GO:0034040">
    <property type="term" value="F:ATPase-coupled lipid transmembrane transporter activity"/>
    <property type="evidence" value="ECO:0007669"/>
    <property type="project" value="TreeGrafter"/>
</dbReference>
<keyword evidence="5 11" id="KW-0812">Transmembrane</keyword>
<dbReference type="Gene3D" id="1.20.1560.10">
    <property type="entry name" value="ABC transporter type 1, transmembrane domain"/>
    <property type="match status" value="1"/>
</dbReference>
<dbReference type="InterPro" id="IPR010128">
    <property type="entry name" value="ATPase_T1SS_PrtD-like"/>
</dbReference>
<evidence type="ECO:0000256" key="9">
    <source>
        <dbReference type="ARBA" id="ARBA00023136"/>
    </source>
</evidence>
<dbReference type="InterPro" id="IPR017871">
    <property type="entry name" value="ABC_transporter-like_CS"/>
</dbReference>
<evidence type="ECO:0000313" key="15">
    <source>
        <dbReference type="Proteomes" id="UP000319824"/>
    </source>
</evidence>
<dbReference type="GO" id="GO:0016887">
    <property type="term" value="F:ATP hydrolysis activity"/>
    <property type="evidence" value="ECO:0007669"/>
    <property type="project" value="InterPro"/>
</dbReference>
<evidence type="ECO:0000256" key="6">
    <source>
        <dbReference type="ARBA" id="ARBA00022741"/>
    </source>
</evidence>
<evidence type="ECO:0000259" key="13">
    <source>
        <dbReference type="PROSITE" id="PS50929"/>
    </source>
</evidence>
<comment type="similarity">
    <text evidence="2">Belongs to the ABC transporter superfamily.</text>
</comment>
<dbReference type="SMART" id="SM00382">
    <property type="entry name" value="AAA"/>
    <property type="match status" value="1"/>
</dbReference>
<keyword evidence="3" id="KW-0813">Transport</keyword>
<keyword evidence="9 11" id="KW-0472">Membrane</keyword>
<dbReference type="PROSITE" id="PS50893">
    <property type="entry name" value="ABC_TRANSPORTER_2"/>
    <property type="match status" value="1"/>
</dbReference>
<dbReference type="AlphaFoldDB" id="A0A559TJJ9"/>
<keyword evidence="8 11" id="KW-1133">Transmembrane helix</keyword>
<dbReference type="GO" id="GO:0030256">
    <property type="term" value="C:type I protein secretion system complex"/>
    <property type="evidence" value="ECO:0007669"/>
    <property type="project" value="InterPro"/>
</dbReference>
<dbReference type="InterPro" id="IPR036640">
    <property type="entry name" value="ABC1_TM_sf"/>
</dbReference>
<dbReference type="SUPFAM" id="SSF52540">
    <property type="entry name" value="P-loop containing nucleoside triphosphate hydrolases"/>
    <property type="match status" value="1"/>
</dbReference>
<keyword evidence="7 14" id="KW-0067">ATP-binding</keyword>
<accession>A0A559TJJ9</accession>
<dbReference type="CDD" id="cd03246">
    <property type="entry name" value="ABCC_Protease_Secretion"/>
    <property type="match status" value="1"/>
</dbReference>
<comment type="subcellular location">
    <subcellularLocation>
        <location evidence="1">Cell membrane</location>
        <topology evidence="1">Multi-pass membrane protein</topology>
    </subcellularLocation>
</comment>
<keyword evidence="4" id="KW-1003">Cell membrane</keyword>
<dbReference type="PROSITE" id="PS00211">
    <property type="entry name" value="ABC_TRANSPORTER_1"/>
    <property type="match status" value="1"/>
</dbReference>
<keyword evidence="6" id="KW-0547">Nucleotide-binding</keyword>
<proteinExistence type="inferred from homology"/>
<dbReference type="GO" id="GO:0005524">
    <property type="term" value="F:ATP binding"/>
    <property type="evidence" value="ECO:0007669"/>
    <property type="project" value="UniProtKB-KW"/>
</dbReference>
<dbReference type="PROSITE" id="PS50929">
    <property type="entry name" value="ABC_TM1F"/>
    <property type="match status" value="1"/>
</dbReference>
<feature type="transmembrane region" description="Helical" evidence="11">
    <location>
        <begin position="25"/>
        <end position="48"/>
    </location>
</feature>
<dbReference type="PANTHER" id="PTHR24221:SF248">
    <property type="entry name" value="ABC TRANSPORTER TRANSMEMBRANE REGION"/>
    <property type="match status" value="1"/>
</dbReference>
<reference evidence="14 15" key="1">
    <citation type="submission" date="2019-06" db="EMBL/GenBank/DDBJ databases">
        <title>Pac Bio to generate improved reference genome sequences for organisms with transposon mutant libraries (support for FEBA project).</title>
        <authorList>
            <person name="Blow M."/>
        </authorList>
    </citation>
    <scope>NUCLEOTIDE SEQUENCE [LARGE SCALE GENOMIC DNA]</scope>
    <source>
        <strain evidence="14 15">USDA 1844</strain>
    </source>
</reference>
<dbReference type="InterPro" id="IPR027417">
    <property type="entry name" value="P-loop_NTPase"/>
</dbReference>
<dbReference type="InterPro" id="IPR039421">
    <property type="entry name" value="Type_1_exporter"/>
</dbReference>
<dbReference type="GO" id="GO:0005886">
    <property type="term" value="C:plasma membrane"/>
    <property type="evidence" value="ECO:0007669"/>
    <property type="project" value="UniProtKB-SubCell"/>
</dbReference>
<sequence length="583" mass="62292">MILLRSNLNRPRVFFVAALSSMRKAFFGLAMTSAVVNLLALTGSFFMLQVYDRVIPGRSLPTLVGLGIIAGTLYAFQGVLELIRSLLLLRVGLSVDERFGKSVYESLVLLPSRIQTPGDGLQSVRDLDTVRGFLSGPGPIALFDIPWMPFYLGLCFLFHVWVGVTALAGALMLVALTIMAEQKSRQPAKEAAQLASERFALAEATRRNSEAVLAMGFGHQLGRKWSEVNCRYLDNHLRSTSFTISLSTLSKVLRMMLQSAVLAVGATLVIRQEATGGVMIASSILLSRALAPVELAIGQWKGFVRARDSWSRLIQLTQLMPTGLPEIMLPRPADVLKVENLHLAAPGSQNPIVRGIAFELRAGEALGVIGPSASGKSCLARGLVGLWQPIAGAVRLDGAAVSQWDPQLLGGHIGYLSQDVSLFGGSIAQNIARLDPDASSEKVIAAAKAAGVYDMVVQFHDGFDTIIGERGSALSGGQRQRIGLARALYGDPFLVVLDEPNSNLDADGEAALSRAILGIRARGGIAVVIAHRPSALAAVDKVLVLANGRAKSFGPKDEVLRRTPQSEPVAPARLMVPGEETAQ</sequence>
<dbReference type="NCBIfam" id="TIGR01842">
    <property type="entry name" value="type_I_sec_PrtD"/>
    <property type="match status" value="1"/>
</dbReference>
<feature type="transmembrane region" description="Helical" evidence="11">
    <location>
        <begin position="150"/>
        <end position="179"/>
    </location>
</feature>
<evidence type="ECO:0000256" key="3">
    <source>
        <dbReference type="ARBA" id="ARBA00022448"/>
    </source>
</evidence>
<dbReference type="GO" id="GO:0140359">
    <property type="term" value="F:ABC-type transporter activity"/>
    <property type="evidence" value="ECO:0007669"/>
    <property type="project" value="InterPro"/>
</dbReference>
<dbReference type="SUPFAM" id="SSF90123">
    <property type="entry name" value="ABC transporter transmembrane region"/>
    <property type="match status" value="1"/>
</dbReference>
<dbReference type="Pfam" id="PF00664">
    <property type="entry name" value="ABC_membrane"/>
    <property type="match status" value="1"/>
</dbReference>
<feature type="region of interest" description="Disordered" evidence="10">
    <location>
        <begin position="556"/>
        <end position="583"/>
    </location>
</feature>
<evidence type="ECO:0000256" key="4">
    <source>
        <dbReference type="ARBA" id="ARBA00022475"/>
    </source>
</evidence>